<dbReference type="InterPro" id="IPR014710">
    <property type="entry name" value="RmlC-like_jellyroll"/>
</dbReference>
<evidence type="ECO:0008006" key="2">
    <source>
        <dbReference type="Google" id="ProtNLM"/>
    </source>
</evidence>
<dbReference type="AlphaFoldDB" id="D6MS60"/>
<name>D6MS60_9CYAN</name>
<protein>
    <recommendedName>
        <fullName evidence="2">dTDP-4-dehydrorhamnose 3,5-epimerase</fullName>
    </recommendedName>
</protein>
<proteinExistence type="predicted"/>
<dbReference type="CDD" id="cd02208">
    <property type="entry name" value="cupin_RmlC-like"/>
    <property type="match status" value="1"/>
</dbReference>
<dbReference type="SUPFAM" id="SSF51182">
    <property type="entry name" value="RmlC-like cupins"/>
    <property type="match status" value="1"/>
</dbReference>
<reference evidence="1" key="1">
    <citation type="journal article" date="2010" name="Microbiology (Mosc.)">
        <title>The cylindrospermopsin gene cluster of Aphanizomenon sp. 10E6: organization and recombination.</title>
        <authorList>
            <person name="Stuken A."/>
            <person name="Jakobsen K.S."/>
        </authorList>
    </citation>
    <scope>NUCLEOTIDE SEQUENCE</scope>
    <source>
        <strain evidence="1">10E6</strain>
    </source>
</reference>
<accession>D6MS60</accession>
<evidence type="ECO:0000313" key="1">
    <source>
        <dbReference type="EMBL" id="ADF88281.1"/>
    </source>
</evidence>
<dbReference type="Gene3D" id="2.60.120.10">
    <property type="entry name" value="Jelly Rolls"/>
    <property type="match status" value="1"/>
</dbReference>
<organism evidence="1">
    <name type="scientific">Aphanizomenon sp. 10E6</name>
    <dbReference type="NCBI Taxonomy" id="459664"/>
    <lineage>
        <taxon>Bacteria</taxon>
        <taxon>Bacillati</taxon>
        <taxon>Cyanobacteriota</taxon>
        <taxon>Cyanophyceae</taxon>
        <taxon>Nostocales</taxon>
        <taxon>Aphanizomenonaceae</taxon>
        <taxon>Aphanizomenon</taxon>
    </lineage>
</organism>
<sequence>MTGSKRIKIRKLDSITVGMVSFYSLANSNQTTLVHISSNFIDDMFVHRHQTDQLLVVKGQILITSLHNREYQYTFLSEKEPTIITIPPGILHGAINLSEEPCIVVNAILHDGQTHEKDYRPIKPPLPYDIDWAQKLFRDYASTNREI</sequence>
<dbReference type="InterPro" id="IPR011051">
    <property type="entry name" value="RmlC_Cupin_sf"/>
</dbReference>
<dbReference type="EMBL" id="GQ385961">
    <property type="protein sequence ID" value="ADF88281.1"/>
    <property type="molecule type" value="Genomic_DNA"/>
</dbReference>